<accession>A0ACA9QCE5</accession>
<dbReference type="EMBL" id="CAJVQC010028076">
    <property type="protein sequence ID" value="CAG8738490.1"/>
    <property type="molecule type" value="Genomic_DNA"/>
</dbReference>
<proteinExistence type="predicted"/>
<protein>
    <submittedName>
        <fullName evidence="1">23928_t:CDS:1</fullName>
    </submittedName>
</protein>
<feature type="non-terminal residue" evidence="1">
    <location>
        <position position="1"/>
    </location>
</feature>
<gene>
    <name evidence="1" type="ORF">RPERSI_LOCUS12914</name>
</gene>
<organism evidence="1 2">
    <name type="scientific">Racocetra persica</name>
    <dbReference type="NCBI Taxonomy" id="160502"/>
    <lineage>
        <taxon>Eukaryota</taxon>
        <taxon>Fungi</taxon>
        <taxon>Fungi incertae sedis</taxon>
        <taxon>Mucoromycota</taxon>
        <taxon>Glomeromycotina</taxon>
        <taxon>Glomeromycetes</taxon>
        <taxon>Diversisporales</taxon>
        <taxon>Gigasporaceae</taxon>
        <taxon>Racocetra</taxon>
    </lineage>
</organism>
<dbReference type="Proteomes" id="UP000789920">
    <property type="component" value="Unassembled WGS sequence"/>
</dbReference>
<comment type="caution">
    <text evidence="1">The sequence shown here is derived from an EMBL/GenBank/DDBJ whole genome shotgun (WGS) entry which is preliminary data.</text>
</comment>
<keyword evidence="2" id="KW-1185">Reference proteome</keyword>
<feature type="non-terminal residue" evidence="1">
    <location>
        <position position="108"/>
    </location>
</feature>
<evidence type="ECO:0000313" key="2">
    <source>
        <dbReference type="Proteomes" id="UP000789920"/>
    </source>
</evidence>
<reference evidence="1" key="1">
    <citation type="submission" date="2021-06" db="EMBL/GenBank/DDBJ databases">
        <authorList>
            <person name="Kallberg Y."/>
            <person name="Tangrot J."/>
            <person name="Rosling A."/>
        </authorList>
    </citation>
    <scope>NUCLEOTIDE SEQUENCE</scope>
    <source>
        <strain evidence="1">MA461A</strain>
    </source>
</reference>
<name>A0ACA9QCE5_9GLOM</name>
<sequence>DTSKSLHELRTLFNQIIKGAEDFRINVDTSLNIYVYTDMEANNNVILVPDNRSSNMEFIDTIKDYNPDVIYAQTGNPLNLDKLHSFYHYPWYADKPQEDLRASFIGTL</sequence>
<evidence type="ECO:0000313" key="1">
    <source>
        <dbReference type="EMBL" id="CAG8738490.1"/>
    </source>
</evidence>